<dbReference type="AlphaFoldDB" id="F0SKH8"/>
<dbReference type="Pfam" id="PF00069">
    <property type="entry name" value="Pkinase"/>
    <property type="match status" value="1"/>
</dbReference>
<dbReference type="CDD" id="cd14014">
    <property type="entry name" value="STKc_PknB_like"/>
    <property type="match status" value="1"/>
</dbReference>
<keyword evidence="2 11" id="KW-0723">Serine/threonine-protein kinase</keyword>
<keyword evidence="6 7" id="KW-0067">ATP-binding</keyword>
<dbReference type="OrthoDB" id="207139at2"/>
<dbReference type="GO" id="GO:0004674">
    <property type="term" value="F:protein serine/threonine kinase activity"/>
    <property type="evidence" value="ECO:0007669"/>
    <property type="project" value="UniProtKB-KW"/>
</dbReference>
<feature type="region of interest" description="Disordered" evidence="8">
    <location>
        <begin position="1247"/>
        <end position="1278"/>
    </location>
</feature>
<keyword evidence="9" id="KW-0812">Transmembrane</keyword>
<evidence type="ECO:0000313" key="11">
    <source>
        <dbReference type="EMBL" id="ADY61959.1"/>
    </source>
</evidence>
<feature type="transmembrane region" description="Helical" evidence="9">
    <location>
        <begin position="391"/>
        <end position="411"/>
    </location>
</feature>
<dbReference type="PROSITE" id="PS50011">
    <property type="entry name" value="PROTEIN_KINASE_DOM"/>
    <property type="match status" value="1"/>
</dbReference>
<evidence type="ECO:0000256" key="5">
    <source>
        <dbReference type="ARBA" id="ARBA00022777"/>
    </source>
</evidence>
<dbReference type="Proteomes" id="UP000006860">
    <property type="component" value="Chromosome"/>
</dbReference>
<evidence type="ECO:0000256" key="6">
    <source>
        <dbReference type="ARBA" id="ARBA00022840"/>
    </source>
</evidence>
<evidence type="ECO:0000259" key="10">
    <source>
        <dbReference type="PROSITE" id="PS50011"/>
    </source>
</evidence>
<keyword evidence="3 11" id="KW-0808">Transferase</keyword>
<feature type="domain" description="Protein kinase" evidence="10">
    <location>
        <begin position="32"/>
        <end position="295"/>
    </location>
</feature>
<feature type="region of interest" description="Disordered" evidence="8">
    <location>
        <begin position="432"/>
        <end position="478"/>
    </location>
</feature>
<dbReference type="RefSeq" id="WP_013630664.1">
    <property type="nucleotide sequence ID" value="NC_015174.1"/>
</dbReference>
<feature type="compositionally biased region" description="Basic and acidic residues" evidence="8">
    <location>
        <begin position="1251"/>
        <end position="1271"/>
    </location>
</feature>
<evidence type="ECO:0000256" key="9">
    <source>
        <dbReference type="SAM" id="Phobius"/>
    </source>
</evidence>
<proteinExistence type="predicted"/>
<dbReference type="SUPFAM" id="SSF56112">
    <property type="entry name" value="Protein kinase-like (PK-like)"/>
    <property type="match status" value="1"/>
</dbReference>
<name>F0SKH8_RUBBR</name>
<keyword evidence="5 11" id="KW-0418">Kinase</keyword>
<evidence type="ECO:0000256" key="3">
    <source>
        <dbReference type="ARBA" id="ARBA00022679"/>
    </source>
</evidence>
<evidence type="ECO:0000256" key="2">
    <source>
        <dbReference type="ARBA" id="ARBA00022527"/>
    </source>
</evidence>
<dbReference type="EMBL" id="CP002546">
    <property type="protein sequence ID" value="ADY61959.1"/>
    <property type="molecule type" value="Genomic_DNA"/>
</dbReference>
<evidence type="ECO:0000256" key="1">
    <source>
        <dbReference type="ARBA" id="ARBA00012513"/>
    </source>
</evidence>
<dbReference type="SMART" id="SM00220">
    <property type="entry name" value="S_TKc"/>
    <property type="match status" value="1"/>
</dbReference>
<keyword evidence="9" id="KW-0472">Membrane</keyword>
<dbReference type="Gene3D" id="3.30.200.20">
    <property type="entry name" value="Phosphorylase Kinase, domain 1"/>
    <property type="match status" value="1"/>
</dbReference>
<protein>
    <recommendedName>
        <fullName evidence="1">non-specific serine/threonine protein kinase</fullName>
        <ecNumber evidence="1">2.7.11.1</ecNumber>
    </recommendedName>
</protein>
<evidence type="ECO:0000256" key="4">
    <source>
        <dbReference type="ARBA" id="ARBA00022741"/>
    </source>
</evidence>
<feature type="binding site" evidence="7">
    <location>
        <position position="61"/>
    </location>
    <ligand>
        <name>ATP</name>
        <dbReference type="ChEBI" id="CHEBI:30616"/>
    </ligand>
</feature>
<dbReference type="GO" id="GO:0005524">
    <property type="term" value="F:ATP binding"/>
    <property type="evidence" value="ECO:0007669"/>
    <property type="project" value="UniProtKB-UniRule"/>
</dbReference>
<dbReference type="FunFam" id="1.10.510.10:FF:000021">
    <property type="entry name" value="Serine/threonine protein kinase"/>
    <property type="match status" value="1"/>
</dbReference>
<organism evidence="11 12">
    <name type="scientific">Rubinisphaera brasiliensis (strain ATCC 49424 / DSM 5305 / JCM 21570 / IAM 15109 / NBRC 103401 / IFAM 1448)</name>
    <name type="common">Planctomyces brasiliensis</name>
    <dbReference type="NCBI Taxonomy" id="756272"/>
    <lineage>
        <taxon>Bacteria</taxon>
        <taxon>Pseudomonadati</taxon>
        <taxon>Planctomycetota</taxon>
        <taxon>Planctomycetia</taxon>
        <taxon>Planctomycetales</taxon>
        <taxon>Planctomycetaceae</taxon>
        <taxon>Rubinisphaera</taxon>
    </lineage>
</organism>
<sequence>MATRKKKNRPSPAESSDSGSAELLKRKMLGRYEMQRKLGAGGMGAVYLALDTELNRLVALKILPPEKASNPTLVKRFKAEAQAVAQLTHDNIVRVYESGEIDGYLYIALEYVKGTDVHRLVKKRGRLPVRRATEIVTQVAMALDHAFQEGIVHRDIKPANLLITESGVVKLTDLGLARVLDENEETNITRAGTTVGTVDYMAPEQARSSKAADVRSDIYSLGCTWYHMLTGSPPFPEGSITNKLQAHAVSRVPDPRSLNESVPESVVGVIQRMMSKKPEDRHQSPRELLDDLKAVRSSKKEISADDLAALAGEVEEIAPQRSSRQSGVDDDGVITPPRSSRNEQDQPGKSNRRKSKGSSTNGSSEVIPPREKRRLSDEDPEEKKQLNLEPFVYGGIVLGVVLMIGGLYYVISGVSSAVDRGDERQVNLLEESEELQEERAAEAEAAQNGQHGSSETATTQIKPDSQAMPVSNAAGDMPNTLSAEQQLARADSWPTVRVVDGSVNTDGKSAHTISAAIAKTEAKKFVVELRTSTPVQWDEPVILDGRTMILRADKESAGAIVVKSAGAMSNGLITIRKGGLLLDGIHFGLLGYDLPGEKELTLLRLVDSDLQVRNSTFTQEETRAAPIALCNFSQGNERLLECSWENCLIRGPQWRPFVCDASRLKFQATGCLVLSGDSPVMTLSAPRQTRNGNDSTVQRDIAFADSYIVCSGTALIVENATGGSAVPATQFRFKRSSFVASAGIGDKPFAEVRQWPENVLASAGKAKLSLLDWISEDSQFAGWKNRLNATTSRTRKAFKVSSQADWQKFWGNPGLTSEWTNRAANQLRPEQIAQARPNSLVDLSLTAAARPREATQNRLQEIRLPALSAATYRSDFARTHQPSFKAVSVATRSDIPVLKVDATRTDLGEFVASRKLPGEVVIEVSGFGLRSCSPVQIDGSQVLIRFASTGKGPPLTFRPGTERGGKDSQPWIQVKNGSLQLEGGVFRVDPPSRSPMPSSWVQGQNADIRLQNCYVTGPESADKSLVALVDMQGATNGGPHRLQVANCFFDYGGTLVQADLANCQVQATGSVLVSQGHLFSLAHAGQGMTEAGQIQIERCTLSSRKGAVHFNVATPAAHGKPQVQAFVRECAFVAAVSSSSGEIAHPQIVSSQNAVDQLPQQVWWWGTRNGFAPELQRSFGKETDLAKVWPEFWGAGHVKEALLADDGVLLAKGTLDRKELRPSSFQLYDKSQASHWAEDQTAIGADAASLDLKDYEQERTPQRPNGNDKPKAPTQPRF</sequence>
<evidence type="ECO:0000313" key="12">
    <source>
        <dbReference type="Proteomes" id="UP000006860"/>
    </source>
</evidence>
<feature type="compositionally biased region" description="Basic and acidic residues" evidence="8">
    <location>
        <begin position="368"/>
        <end position="382"/>
    </location>
</feature>
<accession>F0SKH8</accession>
<dbReference type="Gene3D" id="1.10.510.10">
    <property type="entry name" value="Transferase(Phosphotransferase) domain 1"/>
    <property type="match status" value="1"/>
</dbReference>
<dbReference type="EC" id="2.7.11.1" evidence="1"/>
<dbReference type="InterPro" id="IPR008271">
    <property type="entry name" value="Ser/Thr_kinase_AS"/>
</dbReference>
<dbReference type="HOGENOM" id="CLU_263311_0_0_0"/>
<keyword evidence="4 7" id="KW-0547">Nucleotide-binding</keyword>
<evidence type="ECO:0000256" key="8">
    <source>
        <dbReference type="SAM" id="MobiDB-lite"/>
    </source>
</evidence>
<keyword evidence="9" id="KW-1133">Transmembrane helix</keyword>
<reference evidence="12" key="1">
    <citation type="submission" date="2011-02" db="EMBL/GenBank/DDBJ databases">
        <title>The complete genome of Planctomyces brasiliensis DSM 5305.</title>
        <authorList>
            <person name="Lucas S."/>
            <person name="Copeland A."/>
            <person name="Lapidus A."/>
            <person name="Bruce D."/>
            <person name="Goodwin L."/>
            <person name="Pitluck S."/>
            <person name="Kyrpides N."/>
            <person name="Mavromatis K."/>
            <person name="Pagani I."/>
            <person name="Ivanova N."/>
            <person name="Ovchinnikova G."/>
            <person name="Lu M."/>
            <person name="Detter J.C."/>
            <person name="Han C."/>
            <person name="Land M."/>
            <person name="Hauser L."/>
            <person name="Markowitz V."/>
            <person name="Cheng J.-F."/>
            <person name="Hugenholtz P."/>
            <person name="Woyke T."/>
            <person name="Wu D."/>
            <person name="Tindall B."/>
            <person name="Pomrenke H.G."/>
            <person name="Brambilla E."/>
            <person name="Klenk H.-P."/>
            <person name="Eisen J.A."/>
        </authorList>
    </citation>
    <scope>NUCLEOTIDE SEQUENCE [LARGE SCALE GENOMIC DNA]</scope>
    <source>
        <strain evidence="12">ATCC 49424 / DSM 5305 / JCM 21570 / NBRC 103401 / IFAM 1448</strain>
    </source>
</reference>
<dbReference type="InterPro" id="IPR017441">
    <property type="entry name" value="Protein_kinase_ATP_BS"/>
</dbReference>
<feature type="region of interest" description="Disordered" evidence="8">
    <location>
        <begin position="315"/>
        <end position="382"/>
    </location>
</feature>
<dbReference type="InterPro" id="IPR000719">
    <property type="entry name" value="Prot_kinase_dom"/>
</dbReference>
<dbReference type="KEGG" id="pbs:Plabr_4386"/>
<feature type="compositionally biased region" description="Polar residues" evidence="8">
    <location>
        <begin position="447"/>
        <end position="463"/>
    </location>
</feature>
<dbReference type="PANTHER" id="PTHR43289">
    <property type="entry name" value="MITOGEN-ACTIVATED PROTEIN KINASE KINASE KINASE 20-RELATED"/>
    <property type="match status" value="1"/>
</dbReference>
<evidence type="ECO:0000256" key="7">
    <source>
        <dbReference type="PROSITE-ProRule" id="PRU10141"/>
    </source>
</evidence>
<dbReference type="PROSITE" id="PS00108">
    <property type="entry name" value="PROTEIN_KINASE_ST"/>
    <property type="match status" value="1"/>
</dbReference>
<dbReference type="eggNOG" id="COG0515">
    <property type="taxonomic scope" value="Bacteria"/>
</dbReference>
<dbReference type="PROSITE" id="PS00107">
    <property type="entry name" value="PROTEIN_KINASE_ATP"/>
    <property type="match status" value="1"/>
</dbReference>
<keyword evidence="12" id="KW-1185">Reference proteome</keyword>
<dbReference type="STRING" id="756272.Plabr_4386"/>
<dbReference type="PANTHER" id="PTHR43289:SF6">
    <property type="entry name" value="SERINE_THREONINE-PROTEIN KINASE NEKL-3"/>
    <property type="match status" value="1"/>
</dbReference>
<dbReference type="InterPro" id="IPR011009">
    <property type="entry name" value="Kinase-like_dom_sf"/>
</dbReference>
<gene>
    <name evidence="11" type="ordered locus">Plabr_4386</name>
</gene>
<feature type="region of interest" description="Disordered" evidence="8">
    <location>
        <begin position="1"/>
        <end position="20"/>
    </location>
</feature>